<evidence type="ECO:0000259" key="3">
    <source>
        <dbReference type="PROSITE" id="PS50119"/>
    </source>
</evidence>
<dbReference type="InterPro" id="IPR000315">
    <property type="entry name" value="Znf_B-box"/>
</dbReference>
<feature type="compositionally biased region" description="Basic residues" evidence="2">
    <location>
        <begin position="111"/>
        <end position="121"/>
    </location>
</feature>
<proteinExistence type="predicted"/>
<sequence>MATKFPPWVMPLLYSNFDQICEEHQKIKYRGFCRDCMQTFCENCESKKHEHAGHKVLEVKIMMTEAIPMSTYESGQPLQWQGKRSRSDGSDSTLDHSSPEKSSANEFPQHSFRKRSRKWTPRRSPLF</sequence>
<keyword evidence="5" id="KW-1185">Reference proteome</keyword>
<feature type="region of interest" description="Disordered" evidence="2">
    <location>
        <begin position="70"/>
        <end position="127"/>
    </location>
</feature>
<comment type="caution">
    <text evidence="4">The sequence shown here is derived from an EMBL/GenBank/DDBJ whole genome shotgun (WGS) entry which is preliminary data.</text>
</comment>
<organism evidence="4 5">
    <name type="scientific">Morella rubra</name>
    <name type="common">Chinese bayberry</name>
    <dbReference type="NCBI Taxonomy" id="262757"/>
    <lineage>
        <taxon>Eukaryota</taxon>
        <taxon>Viridiplantae</taxon>
        <taxon>Streptophyta</taxon>
        <taxon>Embryophyta</taxon>
        <taxon>Tracheophyta</taxon>
        <taxon>Spermatophyta</taxon>
        <taxon>Magnoliopsida</taxon>
        <taxon>eudicotyledons</taxon>
        <taxon>Gunneridae</taxon>
        <taxon>Pentapetalae</taxon>
        <taxon>rosids</taxon>
        <taxon>fabids</taxon>
        <taxon>Fagales</taxon>
        <taxon>Myricaceae</taxon>
        <taxon>Morella</taxon>
    </lineage>
</organism>
<keyword evidence="1" id="KW-0479">Metal-binding</keyword>
<dbReference type="PROSITE" id="PS50119">
    <property type="entry name" value="ZF_BBOX"/>
    <property type="match status" value="1"/>
</dbReference>
<evidence type="ECO:0000256" key="1">
    <source>
        <dbReference type="PROSITE-ProRule" id="PRU00024"/>
    </source>
</evidence>
<keyword evidence="1" id="KW-0862">Zinc</keyword>
<dbReference type="Proteomes" id="UP000516437">
    <property type="component" value="Chromosome 5"/>
</dbReference>
<keyword evidence="1" id="KW-0863">Zinc-finger</keyword>
<dbReference type="SUPFAM" id="SSF57845">
    <property type="entry name" value="B-box zinc-binding domain"/>
    <property type="match status" value="1"/>
</dbReference>
<reference evidence="4 5" key="1">
    <citation type="journal article" date="2019" name="Plant Biotechnol. J.">
        <title>The red bayberry genome and genetic basis of sex determination.</title>
        <authorList>
            <person name="Jia H.M."/>
            <person name="Jia H.J."/>
            <person name="Cai Q.L."/>
            <person name="Wang Y."/>
            <person name="Zhao H.B."/>
            <person name="Yang W.F."/>
            <person name="Wang G.Y."/>
            <person name="Li Y.H."/>
            <person name="Zhan D.L."/>
            <person name="Shen Y.T."/>
            <person name="Niu Q.F."/>
            <person name="Chang L."/>
            <person name="Qiu J."/>
            <person name="Zhao L."/>
            <person name="Xie H.B."/>
            <person name="Fu W.Y."/>
            <person name="Jin J."/>
            <person name="Li X.W."/>
            <person name="Jiao Y."/>
            <person name="Zhou C.C."/>
            <person name="Tu T."/>
            <person name="Chai C.Y."/>
            <person name="Gao J.L."/>
            <person name="Fan L.J."/>
            <person name="van de Weg E."/>
            <person name="Wang J.Y."/>
            <person name="Gao Z.S."/>
        </authorList>
    </citation>
    <scope>NUCLEOTIDE SEQUENCE [LARGE SCALE GENOMIC DNA]</scope>
    <source>
        <tissue evidence="4">Leaves</tissue>
    </source>
</reference>
<dbReference type="AlphaFoldDB" id="A0A6A1VP20"/>
<protein>
    <recommendedName>
        <fullName evidence="3">B box-type domain-containing protein</fullName>
    </recommendedName>
</protein>
<evidence type="ECO:0000313" key="5">
    <source>
        <dbReference type="Proteomes" id="UP000516437"/>
    </source>
</evidence>
<dbReference type="GO" id="GO:0008270">
    <property type="term" value="F:zinc ion binding"/>
    <property type="evidence" value="ECO:0007669"/>
    <property type="project" value="UniProtKB-KW"/>
</dbReference>
<feature type="compositionally biased region" description="Basic and acidic residues" evidence="2">
    <location>
        <begin position="85"/>
        <end position="99"/>
    </location>
</feature>
<evidence type="ECO:0000256" key="2">
    <source>
        <dbReference type="SAM" id="MobiDB-lite"/>
    </source>
</evidence>
<accession>A0A6A1VP20</accession>
<evidence type="ECO:0000313" key="4">
    <source>
        <dbReference type="EMBL" id="KAB1214631.1"/>
    </source>
</evidence>
<dbReference type="Gene3D" id="3.30.160.60">
    <property type="entry name" value="Classic Zinc Finger"/>
    <property type="match status" value="1"/>
</dbReference>
<dbReference type="EMBL" id="RXIC02000023">
    <property type="protein sequence ID" value="KAB1214631.1"/>
    <property type="molecule type" value="Genomic_DNA"/>
</dbReference>
<name>A0A6A1VP20_9ROSI</name>
<dbReference type="Pfam" id="PF00643">
    <property type="entry name" value="zf-B_box"/>
    <property type="match status" value="1"/>
</dbReference>
<gene>
    <name evidence="4" type="ORF">CJ030_MR5G002862</name>
</gene>
<feature type="domain" description="B box-type" evidence="3">
    <location>
        <begin position="16"/>
        <end position="59"/>
    </location>
</feature>